<dbReference type="AlphaFoldDB" id="A0A091KY33"/>
<evidence type="ECO:0000313" key="2">
    <source>
        <dbReference type="Proteomes" id="UP000053615"/>
    </source>
</evidence>
<dbReference type="Proteomes" id="UP000053615">
    <property type="component" value="Unassembled WGS sequence"/>
</dbReference>
<reference evidence="1 2" key="1">
    <citation type="submission" date="2014-04" db="EMBL/GenBank/DDBJ databases">
        <title>Genome evolution of avian class.</title>
        <authorList>
            <person name="Zhang G."/>
            <person name="Li C."/>
        </authorList>
    </citation>
    <scope>NUCLEOTIDE SEQUENCE [LARGE SCALE GENOMIC DNA]</scope>
    <source>
        <strain evidence="1">BGI_N325</strain>
    </source>
</reference>
<name>A0A091KY33_COLST</name>
<accession>A0A091KY33</accession>
<dbReference type="EMBL" id="KK546910">
    <property type="protein sequence ID" value="KFP32619.1"/>
    <property type="molecule type" value="Genomic_DNA"/>
</dbReference>
<keyword evidence="2" id="KW-1185">Reference proteome</keyword>
<dbReference type="PANTHER" id="PTHR22796:SF6">
    <property type="entry name" value="INTERFERON-INDUCED VERY LARGE GTPASE 1-RELATED"/>
    <property type="match status" value="1"/>
</dbReference>
<feature type="non-terminal residue" evidence="1">
    <location>
        <position position="342"/>
    </location>
</feature>
<gene>
    <name evidence="1" type="ORF">N325_08784</name>
</gene>
<sequence>CFQISCQGATSITTFAVFLCDKVGPALREAVYERTSLVIARDVKGKIPDFSGNKSTLEVCILRYLAQEENFGKFKQYLDNPRKFLETYIETRVEKYCLGENRRLEKFFDDSLTHLYESIQSAVFASTNVVKDRSDRNDKISLWLDEFCNALGEVLNLPRRDLKGLEHQEITDIEFLNNAMAEALAPLKDGLKKELASADMTSFVRKPHIILAEQFSGCWERCPFCGGVCTNTMTNHDGEHLLFYHRPKALTGWKWYGTDHLVIDICTSSVASTYKTYRDAGPPYSTWNIPPDTSTQKYWKWFVCRFSTELEQLYKRKFQGRGEIPDSWRIVTKQAALDELTK</sequence>
<protein>
    <submittedName>
        <fullName evidence="1">Interferon-induced very large GTPase 1</fullName>
    </submittedName>
</protein>
<dbReference type="PANTHER" id="PTHR22796">
    <property type="entry name" value="URG4-RELATED"/>
    <property type="match status" value="1"/>
</dbReference>
<feature type="non-terminal residue" evidence="1">
    <location>
        <position position="1"/>
    </location>
</feature>
<proteinExistence type="predicted"/>
<evidence type="ECO:0000313" key="1">
    <source>
        <dbReference type="EMBL" id="KFP32619.1"/>
    </source>
</evidence>
<organism evidence="1 2">
    <name type="scientific">Colius striatus</name>
    <name type="common">Speckled mousebird</name>
    <dbReference type="NCBI Taxonomy" id="57412"/>
    <lineage>
        <taxon>Eukaryota</taxon>
        <taxon>Metazoa</taxon>
        <taxon>Chordata</taxon>
        <taxon>Craniata</taxon>
        <taxon>Vertebrata</taxon>
        <taxon>Euteleostomi</taxon>
        <taxon>Archelosauria</taxon>
        <taxon>Archosauria</taxon>
        <taxon>Dinosauria</taxon>
        <taxon>Saurischia</taxon>
        <taxon>Theropoda</taxon>
        <taxon>Coelurosauria</taxon>
        <taxon>Aves</taxon>
        <taxon>Neognathae</taxon>
        <taxon>Neoaves</taxon>
        <taxon>Telluraves</taxon>
        <taxon>Coraciimorphae</taxon>
        <taxon>Coliiformes</taxon>
        <taxon>Coliidae</taxon>
        <taxon>Colius</taxon>
    </lineage>
</organism>